<feature type="transmembrane region" description="Helical" evidence="1">
    <location>
        <begin position="77"/>
        <end position="97"/>
    </location>
</feature>
<comment type="caution">
    <text evidence="2">The sequence shown here is derived from an EMBL/GenBank/DDBJ whole genome shotgun (WGS) entry which is preliminary data.</text>
</comment>
<reference evidence="2 3" key="1">
    <citation type="submission" date="2023-08" db="EMBL/GenBank/DDBJ databases">
        <title>Implementing the SeqCode for naming new Mesorhizobium species isolated from Vachellia karroo root nodules.</title>
        <authorList>
            <person name="Van Lill M."/>
        </authorList>
    </citation>
    <scope>NUCLEOTIDE SEQUENCE [LARGE SCALE GENOMIC DNA]</scope>
    <source>
        <strain evidence="2 3">MSK 1335</strain>
    </source>
</reference>
<proteinExistence type="predicted"/>
<feature type="transmembrane region" description="Helical" evidence="1">
    <location>
        <begin position="48"/>
        <end position="65"/>
    </location>
</feature>
<name>A0ABU4ZEU8_9HYPH</name>
<sequence length="280" mass="29784">MTAEAASSSAIVLSRWRGLLWFAPLTVLWLLLIYRWPAIPASGIPTTAHQLAAHGLIALGLWLGLEHTSLTPGQRRATWLAIMIPDTLWLAVAWSAAINGVFHPDTTSLPALPSAIFLPVIIGAPLLLFSKRIGQVLDAMPASWLIAVQLYRVFGSWALAAWLHGALPGVFAVPAGTGDVLTGLFALPAAIAVATGTAEGRRAATLWNILGLADFAVAITMGMITSPGPWQLIVPDVQSIGAGDYPGVLTPAFVVPSSILLHVLSLRQLRRRSRAEVARR</sequence>
<dbReference type="Proteomes" id="UP001276840">
    <property type="component" value="Unassembled WGS sequence"/>
</dbReference>
<keyword evidence="3" id="KW-1185">Reference proteome</keyword>
<evidence type="ECO:0000313" key="2">
    <source>
        <dbReference type="EMBL" id="MDX8523197.1"/>
    </source>
</evidence>
<evidence type="ECO:0000256" key="1">
    <source>
        <dbReference type="SAM" id="Phobius"/>
    </source>
</evidence>
<keyword evidence="1" id="KW-1133">Transmembrane helix</keyword>
<protein>
    <submittedName>
        <fullName evidence="2">MFS transporter</fullName>
    </submittedName>
</protein>
<evidence type="ECO:0000313" key="3">
    <source>
        <dbReference type="Proteomes" id="UP001276840"/>
    </source>
</evidence>
<feature type="transmembrane region" description="Helical" evidence="1">
    <location>
        <begin position="169"/>
        <end position="194"/>
    </location>
</feature>
<organism evidence="2 3">
    <name type="scientific">Mesorhizobium montanum</name>
    <dbReference type="NCBI Taxonomy" id="3072323"/>
    <lineage>
        <taxon>Bacteria</taxon>
        <taxon>Pseudomonadati</taxon>
        <taxon>Pseudomonadota</taxon>
        <taxon>Alphaproteobacteria</taxon>
        <taxon>Hyphomicrobiales</taxon>
        <taxon>Phyllobacteriaceae</taxon>
        <taxon>Mesorhizobium</taxon>
    </lineage>
</organism>
<feature type="transmembrane region" description="Helical" evidence="1">
    <location>
        <begin position="109"/>
        <end position="130"/>
    </location>
</feature>
<gene>
    <name evidence="2" type="ORF">RFM68_01655</name>
</gene>
<feature type="transmembrane region" description="Helical" evidence="1">
    <location>
        <begin position="142"/>
        <end position="163"/>
    </location>
</feature>
<dbReference type="EMBL" id="JAVIJF010000001">
    <property type="protein sequence ID" value="MDX8523197.1"/>
    <property type="molecule type" value="Genomic_DNA"/>
</dbReference>
<feature type="transmembrane region" description="Helical" evidence="1">
    <location>
        <begin position="206"/>
        <end position="225"/>
    </location>
</feature>
<keyword evidence="1" id="KW-0472">Membrane</keyword>
<accession>A0ABU4ZEU8</accession>
<feature type="transmembrane region" description="Helical" evidence="1">
    <location>
        <begin position="245"/>
        <end position="264"/>
    </location>
</feature>
<feature type="transmembrane region" description="Helical" evidence="1">
    <location>
        <begin position="18"/>
        <end position="36"/>
    </location>
</feature>
<dbReference type="RefSeq" id="WP_320230907.1">
    <property type="nucleotide sequence ID" value="NZ_JAVIJF010000001.1"/>
</dbReference>
<keyword evidence="1" id="KW-0812">Transmembrane</keyword>